<evidence type="ECO:0000256" key="9">
    <source>
        <dbReference type="ARBA" id="ARBA00023328"/>
    </source>
</evidence>
<keyword evidence="3" id="KW-0158">Chromosome</keyword>
<keyword evidence="5" id="KW-0498">Mitosis</keyword>
<reference evidence="12" key="1">
    <citation type="submission" date="2021-04" db="EMBL/GenBank/DDBJ databases">
        <authorList>
            <consortium name="Molecular Ecology Group"/>
        </authorList>
    </citation>
    <scope>NUCLEOTIDE SEQUENCE</scope>
</reference>
<keyword evidence="8" id="KW-0131">Cell cycle</keyword>
<dbReference type="AlphaFoldDB" id="A0A8S3Z9G8"/>
<gene>
    <name evidence="12" type="ORF">CUNI_LOCUS11531</name>
</gene>
<evidence type="ECO:0000256" key="6">
    <source>
        <dbReference type="ARBA" id="ARBA00022838"/>
    </source>
</evidence>
<keyword evidence="7" id="KW-0539">Nucleus</keyword>
<dbReference type="GO" id="GO:0000444">
    <property type="term" value="C:MIS12/MIND type complex"/>
    <property type="evidence" value="ECO:0007669"/>
    <property type="project" value="InterPro"/>
</dbReference>
<dbReference type="OrthoDB" id="18453at2759"/>
<proteinExistence type="predicted"/>
<comment type="caution">
    <text evidence="12">The sequence shown here is derived from an EMBL/GenBank/DDBJ whole genome shotgun (WGS) entry which is preliminary data.</text>
</comment>
<evidence type="ECO:0000256" key="3">
    <source>
        <dbReference type="ARBA" id="ARBA00022454"/>
    </source>
</evidence>
<dbReference type="GO" id="GO:0051301">
    <property type="term" value="P:cell division"/>
    <property type="evidence" value="ECO:0007669"/>
    <property type="project" value="UniProtKB-KW"/>
</dbReference>
<keyword evidence="9" id="KW-0137">Centromere</keyword>
<dbReference type="EMBL" id="CAJHNH020002223">
    <property type="protein sequence ID" value="CAG5125973.1"/>
    <property type="molecule type" value="Genomic_DNA"/>
</dbReference>
<evidence type="ECO:0000256" key="10">
    <source>
        <dbReference type="SAM" id="Coils"/>
    </source>
</evidence>
<dbReference type="InterPro" id="IPR007128">
    <property type="entry name" value="PMF1/Nnf1"/>
</dbReference>
<evidence type="ECO:0000256" key="8">
    <source>
        <dbReference type="ARBA" id="ARBA00023306"/>
    </source>
</evidence>
<sequence length="234" mass="26654">MTTRHIFQREAKTNMDVNKPLAESEAEKLNLQGLSKTVSRTESDSIASHGEEAGTSSASFNKLQHAVQKCVKRITAQRRVLPSIKEHFQKVYRADSENVLAISKSMVRQLESMILEDIEMQLNACDVEELLGSLDKIKTENVSVQRKWRPSRSPNEDMKAHLQESSQKELKQLQKILLTLESQNKHLNECVVKSDDKLQESVKLVENLCSAWEEAALVLSDETRQKFLDANVYM</sequence>
<evidence type="ECO:0000256" key="1">
    <source>
        <dbReference type="ARBA" id="ARBA00004123"/>
    </source>
</evidence>
<feature type="region of interest" description="Disordered" evidence="11">
    <location>
        <begin position="32"/>
        <end position="58"/>
    </location>
</feature>
<feature type="coiled-coil region" evidence="10">
    <location>
        <begin position="163"/>
        <end position="190"/>
    </location>
</feature>
<evidence type="ECO:0000256" key="2">
    <source>
        <dbReference type="ARBA" id="ARBA00004629"/>
    </source>
</evidence>
<evidence type="ECO:0000256" key="11">
    <source>
        <dbReference type="SAM" id="MobiDB-lite"/>
    </source>
</evidence>
<protein>
    <submittedName>
        <fullName evidence="12">Uncharacterized protein</fullName>
    </submittedName>
</protein>
<organism evidence="12 13">
    <name type="scientific">Candidula unifasciata</name>
    <dbReference type="NCBI Taxonomy" id="100452"/>
    <lineage>
        <taxon>Eukaryota</taxon>
        <taxon>Metazoa</taxon>
        <taxon>Spiralia</taxon>
        <taxon>Lophotrochozoa</taxon>
        <taxon>Mollusca</taxon>
        <taxon>Gastropoda</taxon>
        <taxon>Heterobranchia</taxon>
        <taxon>Euthyneura</taxon>
        <taxon>Panpulmonata</taxon>
        <taxon>Eupulmonata</taxon>
        <taxon>Stylommatophora</taxon>
        <taxon>Helicina</taxon>
        <taxon>Helicoidea</taxon>
        <taxon>Geomitridae</taxon>
        <taxon>Candidula</taxon>
    </lineage>
</organism>
<feature type="compositionally biased region" description="Polar residues" evidence="11">
    <location>
        <begin position="32"/>
        <end position="46"/>
    </location>
</feature>
<accession>A0A8S3Z9G8</accession>
<dbReference type="Proteomes" id="UP000678393">
    <property type="component" value="Unassembled WGS sequence"/>
</dbReference>
<evidence type="ECO:0000256" key="4">
    <source>
        <dbReference type="ARBA" id="ARBA00022618"/>
    </source>
</evidence>
<dbReference type="Pfam" id="PF03980">
    <property type="entry name" value="Nnf1"/>
    <property type="match status" value="1"/>
</dbReference>
<keyword evidence="10" id="KW-0175">Coiled coil</keyword>
<name>A0A8S3Z9G8_9EUPU</name>
<evidence type="ECO:0000256" key="7">
    <source>
        <dbReference type="ARBA" id="ARBA00023242"/>
    </source>
</evidence>
<evidence type="ECO:0000256" key="5">
    <source>
        <dbReference type="ARBA" id="ARBA00022776"/>
    </source>
</evidence>
<comment type="subcellular location">
    <subcellularLocation>
        <location evidence="2">Chromosome</location>
        <location evidence="2">Centromere</location>
        <location evidence="2">Kinetochore</location>
    </subcellularLocation>
    <subcellularLocation>
        <location evidence="1">Nucleus</location>
    </subcellularLocation>
</comment>
<dbReference type="GO" id="GO:0005634">
    <property type="term" value="C:nucleus"/>
    <property type="evidence" value="ECO:0007669"/>
    <property type="project" value="UniProtKB-SubCell"/>
</dbReference>
<keyword evidence="13" id="KW-1185">Reference proteome</keyword>
<evidence type="ECO:0000313" key="13">
    <source>
        <dbReference type="Proteomes" id="UP000678393"/>
    </source>
</evidence>
<keyword evidence="4" id="KW-0132">Cell division</keyword>
<evidence type="ECO:0000313" key="12">
    <source>
        <dbReference type="EMBL" id="CAG5125973.1"/>
    </source>
</evidence>
<keyword evidence="6" id="KW-0995">Kinetochore</keyword>